<dbReference type="eggNOG" id="COG0322">
    <property type="taxonomic scope" value="Bacteria"/>
</dbReference>
<feature type="domain" description="UvrC family homology region profile" evidence="11">
    <location>
        <begin position="305"/>
        <end position="549"/>
    </location>
</feature>
<evidence type="ECO:0000256" key="7">
    <source>
        <dbReference type="HAMAP-Rule" id="MF_00203"/>
    </source>
</evidence>
<keyword evidence="3 7" id="KW-0228">DNA excision</keyword>
<dbReference type="Pfam" id="PF22920">
    <property type="entry name" value="UvrC_RNaseH"/>
    <property type="match status" value="1"/>
</dbReference>
<accession>A0A081D0I3</accession>
<dbReference type="HAMAP" id="MF_00203">
    <property type="entry name" value="UvrC"/>
    <property type="match status" value="1"/>
</dbReference>
<name>A0A081D0I3_9HYPH</name>
<dbReference type="PROSITE" id="PS50164">
    <property type="entry name" value="GIY_YIG"/>
    <property type="match status" value="1"/>
</dbReference>
<dbReference type="SUPFAM" id="SSF46600">
    <property type="entry name" value="C-terminal UvrC-binding domain of UvrB"/>
    <property type="match status" value="1"/>
</dbReference>
<evidence type="ECO:0000259" key="11">
    <source>
        <dbReference type="PROSITE" id="PS50165"/>
    </source>
</evidence>
<dbReference type="InterPro" id="IPR047296">
    <property type="entry name" value="GIY-YIG_UvrC_Cho"/>
</dbReference>
<dbReference type="NCBIfam" id="NF001824">
    <property type="entry name" value="PRK00558.1-5"/>
    <property type="match status" value="1"/>
</dbReference>
<dbReference type="CDD" id="cd10434">
    <property type="entry name" value="GIY-YIG_UvrC_Cho"/>
    <property type="match status" value="1"/>
</dbReference>
<feature type="compositionally biased region" description="Acidic residues" evidence="8">
    <location>
        <begin position="14"/>
        <end position="23"/>
    </location>
</feature>
<evidence type="ECO:0000313" key="12">
    <source>
        <dbReference type="EMBL" id="GAK72429.1"/>
    </source>
</evidence>
<feature type="region of interest" description="Disordered" evidence="8">
    <location>
        <begin position="1"/>
        <end position="25"/>
    </location>
</feature>
<keyword evidence="4 7" id="KW-0267">Excision nuclease</keyword>
<feature type="domain" description="GIY-YIG" evidence="10">
    <location>
        <begin position="66"/>
        <end position="144"/>
    </location>
</feature>
<dbReference type="Proteomes" id="UP000028701">
    <property type="component" value="Unassembled WGS sequence"/>
</dbReference>
<comment type="subcellular location">
    <subcellularLocation>
        <location evidence="7">Cytoplasm</location>
    </subcellularLocation>
</comment>
<dbReference type="InterPro" id="IPR036876">
    <property type="entry name" value="UVR_dom_sf"/>
</dbReference>
<comment type="subunit">
    <text evidence="7">Interacts with UvrB in an incision complex.</text>
</comment>
<dbReference type="Pfam" id="PF08459">
    <property type="entry name" value="UvrC_RNaseH_dom"/>
    <property type="match status" value="1"/>
</dbReference>
<dbReference type="GO" id="GO:0009381">
    <property type="term" value="F:excinuclease ABC activity"/>
    <property type="evidence" value="ECO:0007669"/>
    <property type="project" value="UniProtKB-UniRule"/>
</dbReference>
<dbReference type="GO" id="GO:0003677">
    <property type="term" value="F:DNA binding"/>
    <property type="evidence" value="ECO:0007669"/>
    <property type="project" value="UniProtKB-UniRule"/>
</dbReference>
<evidence type="ECO:0000256" key="4">
    <source>
        <dbReference type="ARBA" id="ARBA00022881"/>
    </source>
</evidence>
<dbReference type="InterPro" id="IPR001162">
    <property type="entry name" value="UvrC_RNase_H_dom"/>
</dbReference>
<dbReference type="InterPro" id="IPR050066">
    <property type="entry name" value="UvrABC_protein_C"/>
</dbReference>
<keyword evidence="5 7" id="KW-0234">DNA repair</keyword>
<dbReference type="EMBL" id="BBJU01000025">
    <property type="protein sequence ID" value="GAK72429.1"/>
    <property type="molecule type" value="Genomic_DNA"/>
</dbReference>
<dbReference type="AlphaFoldDB" id="A0A081D0I3"/>
<reference evidence="12 13" key="1">
    <citation type="submission" date="2014-08" db="EMBL/GenBank/DDBJ databases">
        <title>Whole genome shotgun sequence of Rhizobium rubi NBRC 13261.</title>
        <authorList>
            <person name="Katano-Makiyama Y."/>
            <person name="Hosoyama A."/>
            <person name="Hashimoto M."/>
            <person name="Hosoyama Y."/>
            <person name="Noguchi M."/>
            <person name="Tsuchikane K."/>
            <person name="Uohara A."/>
            <person name="Ohji S."/>
            <person name="Ichikawa N."/>
            <person name="Kimura A."/>
            <person name="Yamazoe A."/>
            <person name="Fujita N."/>
        </authorList>
    </citation>
    <scope>NUCLEOTIDE SEQUENCE [LARGE SCALE GENOMIC DNA]</scope>
    <source>
        <strain evidence="12 13">NBRC 13261</strain>
    </source>
</reference>
<dbReference type="InterPro" id="IPR038476">
    <property type="entry name" value="UvrC_RNase_H_dom_sf"/>
</dbReference>
<keyword evidence="1 7" id="KW-0963">Cytoplasm</keyword>
<dbReference type="InterPro" id="IPR010994">
    <property type="entry name" value="RuvA_2-like"/>
</dbReference>
<dbReference type="GO" id="GO:0009432">
    <property type="term" value="P:SOS response"/>
    <property type="evidence" value="ECO:0007669"/>
    <property type="project" value="UniProtKB-UniRule"/>
</dbReference>
<dbReference type="Gene3D" id="3.30.420.340">
    <property type="entry name" value="UvrC, RNAse H endonuclease domain"/>
    <property type="match status" value="1"/>
</dbReference>
<dbReference type="FunFam" id="3.30.420.340:FF:000001">
    <property type="entry name" value="UvrABC system protein C"/>
    <property type="match status" value="1"/>
</dbReference>
<comment type="function">
    <text evidence="7">The UvrABC repair system catalyzes the recognition and processing of DNA lesions. UvrC both incises the 5' and 3' sides of the lesion. The N-terminal half is responsible for the 3' incision and the C-terminal half is responsible for the 5' incision.</text>
</comment>
<dbReference type="Pfam" id="PF02151">
    <property type="entry name" value="UVR"/>
    <property type="match status" value="1"/>
</dbReference>
<dbReference type="InterPro" id="IPR004791">
    <property type="entry name" value="UvrC"/>
</dbReference>
<dbReference type="SMART" id="SM00278">
    <property type="entry name" value="HhH1"/>
    <property type="match status" value="2"/>
</dbReference>
<gene>
    <name evidence="7 12" type="primary">uvrC</name>
    <name evidence="12" type="ORF">RRU01S_25_01190</name>
</gene>
<dbReference type="InterPro" id="IPR001943">
    <property type="entry name" value="UVR_dom"/>
</dbReference>
<keyword evidence="2 7" id="KW-0227">DNA damage</keyword>
<dbReference type="PANTHER" id="PTHR30562:SF1">
    <property type="entry name" value="UVRABC SYSTEM PROTEIN C"/>
    <property type="match status" value="1"/>
</dbReference>
<dbReference type="Pfam" id="PF14520">
    <property type="entry name" value="HHH_5"/>
    <property type="match status" value="1"/>
</dbReference>
<evidence type="ECO:0000256" key="1">
    <source>
        <dbReference type="ARBA" id="ARBA00022490"/>
    </source>
</evidence>
<feature type="domain" description="UVR" evidence="9">
    <location>
        <begin position="254"/>
        <end position="289"/>
    </location>
</feature>
<dbReference type="GO" id="GO:0006289">
    <property type="term" value="P:nucleotide-excision repair"/>
    <property type="evidence" value="ECO:0007669"/>
    <property type="project" value="UniProtKB-UniRule"/>
</dbReference>
<dbReference type="GO" id="GO:0005737">
    <property type="term" value="C:cytoplasm"/>
    <property type="evidence" value="ECO:0007669"/>
    <property type="project" value="UniProtKB-SubCell"/>
</dbReference>
<dbReference type="Pfam" id="PF01541">
    <property type="entry name" value="GIY-YIG"/>
    <property type="match status" value="1"/>
</dbReference>
<sequence length="680" mass="75304">MNGKKLPDGGILFDDNDDDDDDVTSTTSVVAADGVVVPVDWNAGWQNESGLKGMDLIAEFVKHLPNSPGVYRMFNEAGDVMYVGKARSLKKRVGNYAQGRFHSNRIGQMVRLTTHMEFVTTRTEIEALLLEANLIKRLRPRFNVLLRDDKSFPYILITSDNRAPAIFKHRGARARKGDYFGPFASAGAVGRTINSLQRAFLIRTCTDSVFESRTRPCLLHQIKRCSAPCTHEVSDEGYAELVKEAKDFLSGKSQSVKATIASQMNEASDDLDFERAAVYRDRLAALSHVQSHQGINPAGIEEADVFAIHHEGGISCIQVFFFRTGQNWGNRAYFPKADPSLPGSEILTAFLAQFYDDKPVPKQILLSEVVDEQELLAAALSEKANHKVSVSVPQRGEKKDVVDHVLGNAREAHGRKLAETSSQARLLKGFAETFALPYVPRRIEVYDNSHMMGTNAVGGMVVAGPDGFTKSHYRKFNIKSTEITPGDDFGMMREVMTRRFSRLLKEDGRPDRSQAVSPEDAADIPFPSWPDVILIDGGQGQMTAVRAILDELGIRDCVTAIGVAKGVDRDAGRERFFTDSRSDFSLPPRDPVLYFVQRLRDEAHRFAIGSHRARRKKELIKNPLDEISGIGPGRKRALLQHFGTAKAVSRAALSDLMAVGGISEAVAKQVYNHFHESGKD</sequence>
<evidence type="ECO:0000256" key="2">
    <source>
        <dbReference type="ARBA" id="ARBA00022763"/>
    </source>
</evidence>
<dbReference type="PANTHER" id="PTHR30562">
    <property type="entry name" value="UVRC/OXIDOREDUCTASE"/>
    <property type="match status" value="1"/>
</dbReference>
<dbReference type="FunFam" id="3.40.1440.10:FF:000001">
    <property type="entry name" value="UvrABC system protein C"/>
    <property type="match status" value="1"/>
</dbReference>
<dbReference type="RefSeq" id="WP_045231855.1">
    <property type="nucleotide sequence ID" value="NZ_BBJU01000025.1"/>
</dbReference>
<keyword evidence="6 7" id="KW-0742">SOS response</keyword>
<proteinExistence type="inferred from homology"/>
<protein>
    <recommendedName>
        <fullName evidence="7">UvrABC system protein C</fullName>
        <shortName evidence="7">Protein UvrC</shortName>
    </recommendedName>
    <alternativeName>
        <fullName evidence="7">Excinuclease ABC subunit C</fullName>
    </alternativeName>
</protein>
<evidence type="ECO:0000313" key="13">
    <source>
        <dbReference type="Proteomes" id="UP000028701"/>
    </source>
</evidence>
<dbReference type="NCBIfam" id="TIGR00194">
    <property type="entry name" value="uvrC"/>
    <property type="match status" value="1"/>
</dbReference>
<dbReference type="PROSITE" id="PS50165">
    <property type="entry name" value="UVRC"/>
    <property type="match status" value="1"/>
</dbReference>
<dbReference type="SUPFAM" id="SSF47781">
    <property type="entry name" value="RuvA domain 2-like"/>
    <property type="match status" value="1"/>
</dbReference>
<dbReference type="SMART" id="SM00465">
    <property type="entry name" value="GIYc"/>
    <property type="match status" value="1"/>
</dbReference>
<dbReference type="GO" id="GO:0009380">
    <property type="term" value="C:excinuclease repair complex"/>
    <property type="evidence" value="ECO:0007669"/>
    <property type="project" value="InterPro"/>
</dbReference>
<dbReference type="InterPro" id="IPR003583">
    <property type="entry name" value="Hlx-hairpin-Hlx_DNA-bd_motif"/>
</dbReference>
<organism evidence="12 13">
    <name type="scientific">Agrobacterium rubi TR3 = NBRC 13261</name>
    <dbReference type="NCBI Taxonomy" id="1368415"/>
    <lineage>
        <taxon>Bacteria</taxon>
        <taxon>Pseudomonadati</taxon>
        <taxon>Pseudomonadota</taxon>
        <taxon>Alphaproteobacteria</taxon>
        <taxon>Hyphomicrobiales</taxon>
        <taxon>Rhizobiaceae</taxon>
        <taxon>Rhizobium/Agrobacterium group</taxon>
        <taxon>Agrobacterium</taxon>
    </lineage>
</organism>
<comment type="similarity">
    <text evidence="7">Belongs to the UvrC family.</text>
</comment>
<dbReference type="SUPFAM" id="SSF82771">
    <property type="entry name" value="GIY-YIG endonuclease"/>
    <property type="match status" value="1"/>
</dbReference>
<evidence type="ECO:0000256" key="6">
    <source>
        <dbReference type="ARBA" id="ARBA00023236"/>
    </source>
</evidence>
<comment type="caution">
    <text evidence="12">The sequence shown here is derived from an EMBL/GenBank/DDBJ whole genome shotgun (WGS) entry which is preliminary data.</text>
</comment>
<dbReference type="InterPro" id="IPR000305">
    <property type="entry name" value="GIY-YIG_endonuc"/>
</dbReference>
<evidence type="ECO:0000256" key="3">
    <source>
        <dbReference type="ARBA" id="ARBA00022769"/>
    </source>
</evidence>
<dbReference type="PROSITE" id="PS50151">
    <property type="entry name" value="UVR"/>
    <property type="match status" value="1"/>
</dbReference>
<dbReference type="InterPro" id="IPR035901">
    <property type="entry name" value="GIY-YIG_endonuc_sf"/>
</dbReference>
<evidence type="ECO:0000256" key="5">
    <source>
        <dbReference type="ARBA" id="ARBA00023204"/>
    </source>
</evidence>
<dbReference type="Gene3D" id="1.10.150.20">
    <property type="entry name" value="5' to 3' exonuclease, C-terminal subdomain"/>
    <property type="match status" value="1"/>
</dbReference>
<evidence type="ECO:0000259" key="9">
    <source>
        <dbReference type="PROSITE" id="PS50151"/>
    </source>
</evidence>
<dbReference type="Gene3D" id="4.10.860.10">
    <property type="entry name" value="UVR domain"/>
    <property type="match status" value="1"/>
</dbReference>
<evidence type="ECO:0000256" key="8">
    <source>
        <dbReference type="SAM" id="MobiDB-lite"/>
    </source>
</evidence>
<evidence type="ECO:0000259" key="10">
    <source>
        <dbReference type="PROSITE" id="PS50164"/>
    </source>
</evidence>
<dbReference type="Gene3D" id="3.40.1440.10">
    <property type="entry name" value="GIY-YIG endonuclease"/>
    <property type="match status" value="1"/>
</dbReference>